<keyword evidence="1" id="KW-1133">Transmembrane helix</keyword>
<name>K9YY70_DACS8</name>
<sequence>MLSFIVFYLQDYRQIIILFFLILWYIDGAIAHRYYRQFKNKFPISLESDRKQLIIKNNFAADQVIESQVDIDAVRSVSIRPKFLYSKGFKQNIGTVWQVILNINNGRELLVDEQFKSDRAVNRAFQQAKLITSQLEIPMIFNYSEGNCTDASQPLTFDDKFYVDRLQINRKPNRVHIYLKWKLTDTWQFLGEVIAQAGFLLFVIISTGFMVKFGSFLQEIYQFYWQKDFNFDLKNLLIFQQQADYFIILFAITIILIEGIRKSQTQHIYIEKNILRYKINRLEKARLNLTQLEAILFLPVPTPMVLVLTENEAMTINHLPSLDTYREMVEKIEAAITISPNNTH</sequence>
<protein>
    <submittedName>
        <fullName evidence="2">Uncharacterized protein</fullName>
    </submittedName>
</protein>
<evidence type="ECO:0000313" key="2">
    <source>
        <dbReference type="EMBL" id="AFZ51447.1"/>
    </source>
</evidence>
<feature type="transmembrane region" description="Helical" evidence="1">
    <location>
        <begin position="189"/>
        <end position="217"/>
    </location>
</feature>
<proteinExistence type="predicted"/>
<evidence type="ECO:0000256" key="1">
    <source>
        <dbReference type="SAM" id="Phobius"/>
    </source>
</evidence>
<evidence type="ECO:0000313" key="3">
    <source>
        <dbReference type="Proteomes" id="UP000010482"/>
    </source>
</evidence>
<keyword evidence="1" id="KW-0472">Membrane</keyword>
<dbReference type="eggNOG" id="ENOG502ZTIZ">
    <property type="taxonomic scope" value="Bacteria"/>
</dbReference>
<dbReference type="HOGENOM" id="CLU_670433_0_0_3"/>
<feature type="transmembrane region" description="Helical" evidence="1">
    <location>
        <begin position="12"/>
        <end position="31"/>
    </location>
</feature>
<dbReference type="RefSeq" id="WP_015230427.1">
    <property type="nucleotide sequence ID" value="NC_019780.1"/>
</dbReference>
<keyword evidence="1" id="KW-0812">Transmembrane</keyword>
<organism evidence="2 3">
    <name type="scientific">Dactylococcopsis salina (strain PCC 8305)</name>
    <name type="common">Myxobactron salinum</name>
    <dbReference type="NCBI Taxonomy" id="13035"/>
    <lineage>
        <taxon>Bacteria</taxon>
        <taxon>Bacillati</taxon>
        <taxon>Cyanobacteriota</taxon>
        <taxon>Cyanophyceae</taxon>
        <taxon>Nodosilineales</taxon>
        <taxon>Cymatolegaceae</taxon>
        <taxon>Dactylococcopsis</taxon>
    </lineage>
</organism>
<dbReference type="EMBL" id="CP003944">
    <property type="protein sequence ID" value="AFZ51447.1"/>
    <property type="molecule type" value="Genomic_DNA"/>
</dbReference>
<dbReference type="Proteomes" id="UP000010482">
    <property type="component" value="Chromosome"/>
</dbReference>
<feature type="transmembrane region" description="Helical" evidence="1">
    <location>
        <begin position="237"/>
        <end position="257"/>
    </location>
</feature>
<gene>
    <name evidence="2" type="ORF">Dacsa_2893</name>
</gene>
<keyword evidence="3" id="KW-1185">Reference proteome</keyword>
<accession>K9YY70</accession>
<dbReference type="OrthoDB" id="426024at2"/>
<reference evidence="2" key="1">
    <citation type="submission" date="2012-04" db="EMBL/GenBank/DDBJ databases">
        <title>Finished genome of Dactylococcopsis salina PCC 8305.</title>
        <authorList>
            <consortium name="US DOE Joint Genome Institute"/>
            <person name="Gugger M."/>
            <person name="Coursin T."/>
            <person name="Rippka R."/>
            <person name="Tandeau De Marsac N."/>
            <person name="Huntemann M."/>
            <person name="Wei C.-L."/>
            <person name="Han J."/>
            <person name="Detter J.C."/>
            <person name="Han C."/>
            <person name="Tapia R."/>
            <person name="Daligault H."/>
            <person name="Chen A."/>
            <person name="Krypides N."/>
            <person name="Mavromatis K."/>
            <person name="Markowitz V."/>
            <person name="Szeto E."/>
            <person name="Ivanova N."/>
            <person name="Ovchinnikova G."/>
            <person name="Pagani I."/>
            <person name="Pati A."/>
            <person name="Goodwin L."/>
            <person name="Peters L."/>
            <person name="Pitluck S."/>
            <person name="Woyke T."/>
            <person name="Kerfeld C."/>
        </authorList>
    </citation>
    <scope>NUCLEOTIDE SEQUENCE [LARGE SCALE GENOMIC DNA]</scope>
    <source>
        <strain evidence="2">PCC 8305</strain>
    </source>
</reference>
<dbReference type="AlphaFoldDB" id="K9YY70"/>
<dbReference type="KEGG" id="dsl:Dacsa_2893"/>